<comment type="caution">
    <text evidence="1">The sequence shown here is derived from an EMBL/GenBank/DDBJ whole genome shotgun (WGS) entry which is preliminary data.</text>
</comment>
<gene>
    <name evidence="1" type="ORF">FGO68_gene5286</name>
</gene>
<sequence>MSVNHPFQLLSIYGYLPEIIHQNQLLITISNILKNSNPLQVCWCHALFCLQQPEYIGSHQVSFSISGQNIDQGREYLLNYMRAFVMSDKMMRKRGVLFECEQIQEMVRANRRIDYMGEKFAIVNAIQAIKGALKGSMTIWQDNQALQEITQQANWRQNKILRRQQMVHKIAISQKHTAQNSIIHLYEQAIFLVMNELQLSYPFDLNNP</sequence>
<dbReference type="AlphaFoldDB" id="A0A8J8T290"/>
<keyword evidence="2" id="KW-1185">Reference proteome</keyword>
<evidence type="ECO:0000313" key="2">
    <source>
        <dbReference type="Proteomes" id="UP000785679"/>
    </source>
</evidence>
<reference evidence="1" key="1">
    <citation type="submission" date="2019-06" db="EMBL/GenBank/DDBJ databases">
        <authorList>
            <person name="Zheng W."/>
        </authorList>
    </citation>
    <scope>NUCLEOTIDE SEQUENCE</scope>
    <source>
        <strain evidence="1">QDHG01</strain>
    </source>
</reference>
<protein>
    <submittedName>
        <fullName evidence="1">Uncharacterized protein</fullName>
    </submittedName>
</protein>
<organism evidence="1 2">
    <name type="scientific">Halteria grandinella</name>
    <dbReference type="NCBI Taxonomy" id="5974"/>
    <lineage>
        <taxon>Eukaryota</taxon>
        <taxon>Sar</taxon>
        <taxon>Alveolata</taxon>
        <taxon>Ciliophora</taxon>
        <taxon>Intramacronucleata</taxon>
        <taxon>Spirotrichea</taxon>
        <taxon>Stichotrichia</taxon>
        <taxon>Sporadotrichida</taxon>
        <taxon>Halteriidae</taxon>
        <taxon>Halteria</taxon>
    </lineage>
</organism>
<accession>A0A8J8T290</accession>
<evidence type="ECO:0000313" key="1">
    <source>
        <dbReference type="EMBL" id="TNV79175.1"/>
    </source>
</evidence>
<dbReference type="Proteomes" id="UP000785679">
    <property type="component" value="Unassembled WGS sequence"/>
</dbReference>
<dbReference type="EMBL" id="RRYP01009267">
    <property type="protein sequence ID" value="TNV79175.1"/>
    <property type="molecule type" value="Genomic_DNA"/>
</dbReference>
<proteinExistence type="predicted"/>
<name>A0A8J8T290_HALGN</name>